<dbReference type="InterPro" id="IPR043993">
    <property type="entry name" value="T4SS_pilin"/>
</dbReference>
<evidence type="ECO:0000313" key="3">
    <source>
        <dbReference type="Proteomes" id="UP000230779"/>
    </source>
</evidence>
<feature type="transmembrane region" description="Helical" evidence="1">
    <location>
        <begin position="47"/>
        <end position="65"/>
    </location>
</feature>
<dbReference type="Pfam" id="PF18895">
    <property type="entry name" value="T4SS_pilin"/>
    <property type="match status" value="1"/>
</dbReference>
<feature type="transmembrane region" description="Helical" evidence="1">
    <location>
        <begin position="86"/>
        <end position="104"/>
    </location>
</feature>
<sequence length="309" mass="33049">MSKAFKIFLTVAALLLFPGIVLADVTLNIPIGGKTSVTDLSDYIRTFYTFFVTSAGILATVMIMFGGYRWITAGGNSSKISEAKETIISAALGLVLALTSYVILNTINPDITALKKLEIPIVQPMAVEGSASRLCDFNLEINTQTNLPVTCGEVIYPTNQNGQVAAEKCLGIWSAGDENYCQVTTIGSGTSAAKTGTEKSLINITNHPSGYTEFNVNNGPAYQSEWKQCGVVWFDSLGSHKYFVGNGCPELLDKKARCYLDGDTGSFASDPSISECSGLSGFIEYFGELLTAAEIKAGCGHITNMQCKN</sequence>
<dbReference type="AlphaFoldDB" id="A0A2M7RJA5"/>
<evidence type="ECO:0000256" key="1">
    <source>
        <dbReference type="SAM" id="Phobius"/>
    </source>
</evidence>
<proteinExistence type="predicted"/>
<reference evidence="2 3" key="1">
    <citation type="submission" date="2017-09" db="EMBL/GenBank/DDBJ databases">
        <title>Depth-based differentiation of microbial function through sediment-hosted aquifers and enrichment of novel symbionts in the deep terrestrial subsurface.</title>
        <authorList>
            <person name="Probst A.J."/>
            <person name="Ladd B."/>
            <person name="Jarett J.K."/>
            <person name="Geller-Mcgrath D.E."/>
            <person name="Sieber C.M."/>
            <person name="Emerson J.B."/>
            <person name="Anantharaman K."/>
            <person name="Thomas B.C."/>
            <person name="Malmstrom R."/>
            <person name="Stieglmeier M."/>
            <person name="Klingl A."/>
            <person name="Woyke T."/>
            <person name="Ryan C.M."/>
            <person name="Banfield J.F."/>
        </authorList>
    </citation>
    <scope>NUCLEOTIDE SEQUENCE [LARGE SCALE GENOMIC DNA]</scope>
    <source>
        <strain evidence="2">CG_4_10_14_0_8_um_filter_42_10</strain>
    </source>
</reference>
<organism evidence="2 3">
    <name type="scientific">Candidatus Kerfeldbacteria bacterium CG_4_10_14_0_8_um_filter_42_10</name>
    <dbReference type="NCBI Taxonomy" id="2014248"/>
    <lineage>
        <taxon>Bacteria</taxon>
        <taxon>Candidatus Kerfeldiibacteriota</taxon>
    </lineage>
</organism>
<dbReference type="EMBL" id="PFMD01000027">
    <property type="protein sequence ID" value="PIY96820.1"/>
    <property type="molecule type" value="Genomic_DNA"/>
</dbReference>
<evidence type="ECO:0000313" key="2">
    <source>
        <dbReference type="EMBL" id="PIY96820.1"/>
    </source>
</evidence>
<accession>A0A2M7RJA5</accession>
<keyword evidence="1" id="KW-1133">Transmembrane helix</keyword>
<gene>
    <name evidence="2" type="ORF">COY66_02740</name>
</gene>
<comment type="caution">
    <text evidence="2">The sequence shown here is derived from an EMBL/GenBank/DDBJ whole genome shotgun (WGS) entry which is preliminary data.</text>
</comment>
<keyword evidence="1" id="KW-0472">Membrane</keyword>
<protein>
    <submittedName>
        <fullName evidence="2">Uncharacterized protein</fullName>
    </submittedName>
</protein>
<dbReference type="Proteomes" id="UP000230779">
    <property type="component" value="Unassembled WGS sequence"/>
</dbReference>
<keyword evidence="1" id="KW-0812">Transmembrane</keyword>
<name>A0A2M7RJA5_9BACT</name>